<comment type="similarity">
    <text evidence="1 5">Belongs to the NOP53 family.</text>
</comment>
<dbReference type="InParanoid" id="A0A6P7FPP5"/>
<dbReference type="PANTHER" id="PTHR14211">
    <property type="entry name" value="GLIOMA SUPPRESSOR CANDIDATE REGION GENE 2"/>
    <property type="match status" value="1"/>
</dbReference>
<organism evidence="7">
    <name type="scientific">Diabrotica virgifera virgifera</name>
    <name type="common">western corn rootworm</name>
    <dbReference type="NCBI Taxonomy" id="50390"/>
    <lineage>
        <taxon>Eukaryota</taxon>
        <taxon>Metazoa</taxon>
        <taxon>Ecdysozoa</taxon>
        <taxon>Arthropoda</taxon>
        <taxon>Hexapoda</taxon>
        <taxon>Insecta</taxon>
        <taxon>Pterygota</taxon>
        <taxon>Neoptera</taxon>
        <taxon>Endopterygota</taxon>
        <taxon>Coleoptera</taxon>
        <taxon>Polyphaga</taxon>
        <taxon>Cucujiformia</taxon>
        <taxon>Chrysomeloidea</taxon>
        <taxon>Chrysomelidae</taxon>
        <taxon>Galerucinae</taxon>
        <taxon>Diabroticina</taxon>
        <taxon>Diabroticites</taxon>
        <taxon>Diabrotica</taxon>
    </lineage>
</organism>
<dbReference type="GO" id="GO:0000027">
    <property type="term" value="P:ribosomal large subunit assembly"/>
    <property type="evidence" value="ECO:0007669"/>
    <property type="project" value="UniProtKB-UniRule"/>
</dbReference>
<keyword evidence="3 5" id="KW-0690">Ribosome biogenesis</keyword>
<dbReference type="OrthoDB" id="5072at2759"/>
<feature type="region of interest" description="Disordered" evidence="6">
    <location>
        <begin position="136"/>
        <end position="157"/>
    </location>
</feature>
<gene>
    <name evidence="7" type="primary">LOC114332558</name>
</gene>
<evidence type="ECO:0000256" key="1">
    <source>
        <dbReference type="ARBA" id="ARBA00008838"/>
    </source>
</evidence>
<dbReference type="PANTHER" id="PTHR14211:SF7">
    <property type="entry name" value="RIBOSOME BIOGENESIS PROTEIN NOP53"/>
    <property type="match status" value="1"/>
</dbReference>
<evidence type="ECO:0000256" key="3">
    <source>
        <dbReference type="ARBA" id="ARBA00022517"/>
    </source>
</evidence>
<dbReference type="RefSeq" id="XP_028138186.1">
    <property type="nucleotide sequence ID" value="XM_028282385.1"/>
</dbReference>
<comment type="function">
    <text evidence="5">May play a role in ribosome biogenesis.</text>
</comment>
<dbReference type="Pfam" id="PF07767">
    <property type="entry name" value="Nop53"/>
    <property type="match status" value="1"/>
</dbReference>
<feature type="region of interest" description="Disordered" evidence="6">
    <location>
        <begin position="407"/>
        <end position="445"/>
    </location>
</feature>
<dbReference type="InterPro" id="IPR011687">
    <property type="entry name" value="Nop53/GLTSCR2"/>
</dbReference>
<keyword evidence="4 5" id="KW-0539">Nucleus</keyword>
<dbReference type="GO" id="GO:0005654">
    <property type="term" value="C:nucleoplasm"/>
    <property type="evidence" value="ECO:0007669"/>
    <property type="project" value="UniProtKB-SubCell"/>
</dbReference>
<dbReference type="GO" id="GO:0006364">
    <property type="term" value="P:rRNA processing"/>
    <property type="evidence" value="ECO:0007669"/>
    <property type="project" value="TreeGrafter"/>
</dbReference>
<proteinExistence type="inferred from homology"/>
<evidence type="ECO:0000256" key="4">
    <source>
        <dbReference type="ARBA" id="ARBA00023242"/>
    </source>
</evidence>
<dbReference type="GO" id="GO:0008097">
    <property type="term" value="F:5S rRNA binding"/>
    <property type="evidence" value="ECO:0007669"/>
    <property type="project" value="TreeGrafter"/>
</dbReference>
<evidence type="ECO:0000256" key="2">
    <source>
        <dbReference type="ARBA" id="ARBA00018339"/>
    </source>
</evidence>
<evidence type="ECO:0000256" key="6">
    <source>
        <dbReference type="SAM" id="MobiDB-lite"/>
    </source>
</evidence>
<feature type="compositionally biased region" description="Basic and acidic residues" evidence="6">
    <location>
        <begin position="136"/>
        <end position="153"/>
    </location>
</feature>
<evidence type="ECO:0000256" key="5">
    <source>
        <dbReference type="PIRNR" id="PIRNR017302"/>
    </source>
</evidence>
<dbReference type="AlphaFoldDB" id="A0A6P7FPP5"/>
<sequence>MAISSSIKKKRVSKKLKSSWRKHVNINEVEEFLEEQRLEERLGPSLELVPDSELFKVDSKPSTELLSSRERRKLKAAKPLKCFSALQPHTNVPDPISRRNRVRTKEERKSRLVTLKEQRNEAKGIVKRKSLQAAENRKLDDLKRKSKPKRGDVSSDLWQDSDKQAIIEEWVDKNAKKHNLRGVGVAVKKTRSSKLATNIPAIEPPHPGMSYNPSYADHQDLLQKVAEKEQKLIKEENHLRRVTSGMFSKVTESKRDEDWLISMSEGLPSKSNIVSDNEEGSDTEFKSINPPVKNVKKTLKQKRKHKEHLELEKARKAVKLEKKKVTDIHNLRKVVKHIDSVKEKQNKLREIRKKNKTLNKKPTVLNANKFEEPDLEFNMGQDIAGNLKDLKTEGNILVDRFKSMQKRNILAPTKRQSHKKAKVKKYTKPGHKDTDWKKSVARSLS</sequence>
<feature type="region of interest" description="Disordered" evidence="6">
    <location>
        <begin position="86"/>
        <end position="111"/>
    </location>
</feature>
<accession>A0A6P7FPP5</accession>
<comment type="subcellular location">
    <subcellularLocation>
        <location evidence="5">Nucleus</location>
        <location evidence="5">Nucleolus</location>
    </subcellularLocation>
    <subcellularLocation>
        <location evidence="5">Nucleus</location>
        <location evidence="5">Nucleoplasm</location>
    </subcellularLocation>
</comment>
<reference evidence="7" key="1">
    <citation type="submission" date="2025-08" db="UniProtKB">
        <authorList>
            <consortium name="RefSeq"/>
        </authorList>
    </citation>
    <scope>IDENTIFICATION</scope>
    <source>
        <tissue evidence="7">Whole insect</tissue>
    </source>
</reference>
<dbReference type="PIRSF" id="PIRSF017302">
    <property type="entry name" value="Gltscr2"/>
    <property type="match status" value="1"/>
</dbReference>
<feature type="compositionally biased region" description="Basic residues" evidence="6">
    <location>
        <begin position="415"/>
        <end position="429"/>
    </location>
</feature>
<protein>
    <recommendedName>
        <fullName evidence="2 5">Ribosome biogenesis protein NOP53</fullName>
    </recommendedName>
</protein>
<dbReference type="GO" id="GO:0005730">
    <property type="term" value="C:nucleolus"/>
    <property type="evidence" value="ECO:0007669"/>
    <property type="project" value="UniProtKB-SubCell"/>
</dbReference>
<dbReference type="KEGG" id="dvv:114332558"/>
<dbReference type="FunCoup" id="A0A6P7FPP5">
    <property type="interactions" value="1297"/>
</dbReference>
<evidence type="ECO:0000313" key="7">
    <source>
        <dbReference type="RefSeq" id="XP_028138186.1"/>
    </source>
</evidence>
<name>A0A6P7FPP5_DIAVI</name>